<evidence type="ECO:0000256" key="1">
    <source>
        <dbReference type="SAM" id="MobiDB-lite"/>
    </source>
</evidence>
<feature type="compositionally biased region" description="Basic residues" evidence="1">
    <location>
        <begin position="1"/>
        <end position="10"/>
    </location>
</feature>
<dbReference type="EMBL" id="BPLR01001881">
    <property type="protein sequence ID" value="GIX67495.1"/>
    <property type="molecule type" value="Genomic_DNA"/>
</dbReference>
<accession>A0AAV4M5I2</accession>
<evidence type="ECO:0000313" key="3">
    <source>
        <dbReference type="Proteomes" id="UP001054945"/>
    </source>
</evidence>
<reference evidence="2 3" key="1">
    <citation type="submission" date="2021-06" db="EMBL/GenBank/DDBJ databases">
        <title>Caerostris extrusa draft genome.</title>
        <authorList>
            <person name="Kono N."/>
            <person name="Arakawa K."/>
        </authorList>
    </citation>
    <scope>NUCLEOTIDE SEQUENCE [LARGE SCALE GENOMIC DNA]</scope>
</reference>
<protein>
    <submittedName>
        <fullName evidence="2">Uncharacterized protein</fullName>
    </submittedName>
</protein>
<comment type="caution">
    <text evidence="2">The sequence shown here is derived from an EMBL/GenBank/DDBJ whole genome shotgun (WGS) entry which is preliminary data.</text>
</comment>
<dbReference type="Proteomes" id="UP001054945">
    <property type="component" value="Unassembled WGS sequence"/>
</dbReference>
<name>A0AAV4M5I2_CAEEX</name>
<gene>
    <name evidence="2" type="ORF">CEXT_287331</name>
</gene>
<organism evidence="2 3">
    <name type="scientific">Caerostris extrusa</name>
    <name type="common">Bark spider</name>
    <name type="synonym">Caerostris bankana</name>
    <dbReference type="NCBI Taxonomy" id="172846"/>
    <lineage>
        <taxon>Eukaryota</taxon>
        <taxon>Metazoa</taxon>
        <taxon>Ecdysozoa</taxon>
        <taxon>Arthropoda</taxon>
        <taxon>Chelicerata</taxon>
        <taxon>Arachnida</taxon>
        <taxon>Araneae</taxon>
        <taxon>Araneomorphae</taxon>
        <taxon>Entelegynae</taxon>
        <taxon>Araneoidea</taxon>
        <taxon>Araneidae</taxon>
        <taxon>Caerostris</taxon>
    </lineage>
</organism>
<sequence length="76" mass="8630">MRRNRMRRNVGRSDSSRSSFDVAGVSREVALGSQSKSSARELDQPIPIAWKFRLNTIPKSSPRARLGLCHPRRLPK</sequence>
<proteinExistence type="predicted"/>
<dbReference type="AlphaFoldDB" id="A0AAV4M5I2"/>
<evidence type="ECO:0000313" key="2">
    <source>
        <dbReference type="EMBL" id="GIX67495.1"/>
    </source>
</evidence>
<feature type="region of interest" description="Disordered" evidence="1">
    <location>
        <begin position="1"/>
        <end position="23"/>
    </location>
</feature>
<keyword evidence="3" id="KW-1185">Reference proteome</keyword>